<evidence type="ECO:0000256" key="1">
    <source>
        <dbReference type="ARBA" id="ARBA00022649"/>
    </source>
</evidence>
<reference evidence="2 3" key="1">
    <citation type="submission" date="2018-05" db="EMBL/GenBank/DDBJ databases">
        <title>Leucothrix arctica sp. nov., isolated from Arctic seawater.</title>
        <authorList>
            <person name="Choi A."/>
            <person name="Baek K."/>
        </authorList>
    </citation>
    <scope>NUCLEOTIDE SEQUENCE [LARGE SCALE GENOMIC DNA]</scope>
    <source>
        <strain evidence="2 3">JCM 18388</strain>
    </source>
</reference>
<sequence>MRYVLHPEAYEDIENTVDFYDGRVAGLGAQFIDQLESDLLKVADAPEQFFCAYPKTKVYRYPMKRFPYSIFYRIDASYVTVITVVHQAREPLQWLDRLDPSQK</sequence>
<comment type="caution">
    <text evidence="2">The sequence shown here is derived from an EMBL/GenBank/DDBJ whole genome shotgun (WGS) entry which is preliminary data.</text>
</comment>
<accession>A0A317CA03</accession>
<organism evidence="2 3">
    <name type="scientific">Leucothrix pacifica</name>
    <dbReference type="NCBI Taxonomy" id="1247513"/>
    <lineage>
        <taxon>Bacteria</taxon>
        <taxon>Pseudomonadati</taxon>
        <taxon>Pseudomonadota</taxon>
        <taxon>Gammaproteobacteria</taxon>
        <taxon>Thiotrichales</taxon>
        <taxon>Thiotrichaceae</taxon>
        <taxon>Leucothrix</taxon>
    </lineage>
</organism>
<dbReference type="InterPro" id="IPR007712">
    <property type="entry name" value="RelE/ParE_toxin"/>
</dbReference>
<dbReference type="AlphaFoldDB" id="A0A317CA03"/>
<protein>
    <recommendedName>
        <fullName evidence="4">Type II toxin-antitoxin system RelE/ParE family toxin</fullName>
    </recommendedName>
</protein>
<keyword evidence="3" id="KW-1185">Reference proteome</keyword>
<name>A0A317CA03_9GAMM</name>
<dbReference type="Proteomes" id="UP000245539">
    <property type="component" value="Unassembled WGS sequence"/>
</dbReference>
<dbReference type="InterPro" id="IPR035093">
    <property type="entry name" value="RelE/ParE_toxin_dom_sf"/>
</dbReference>
<dbReference type="OrthoDB" id="9809155at2"/>
<dbReference type="Gene3D" id="3.30.2310.20">
    <property type="entry name" value="RelE-like"/>
    <property type="match status" value="1"/>
</dbReference>
<proteinExistence type="predicted"/>
<dbReference type="RefSeq" id="WP_109838468.1">
    <property type="nucleotide sequence ID" value="NZ_QGKM01000046.1"/>
</dbReference>
<dbReference type="EMBL" id="QGKM01000046">
    <property type="protein sequence ID" value="PWQ95378.1"/>
    <property type="molecule type" value="Genomic_DNA"/>
</dbReference>
<evidence type="ECO:0000313" key="2">
    <source>
        <dbReference type="EMBL" id="PWQ95378.1"/>
    </source>
</evidence>
<keyword evidence="1" id="KW-1277">Toxin-antitoxin system</keyword>
<gene>
    <name evidence="2" type="ORF">DKW60_14955</name>
</gene>
<evidence type="ECO:0000313" key="3">
    <source>
        <dbReference type="Proteomes" id="UP000245539"/>
    </source>
</evidence>
<evidence type="ECO:0008006" key="4">
    <source>
        <dbReference type="Google" id="ProtNLM"/>
    </source>
</evidence>
<dbReference type="Pfam" id="PF05016">
    <property type="entry name" value="ParE_toxin"/>
    <property type="match status" value="1"/>
</dbReference>